<sequence length="389" mass="42582">MPIERVPFQEPKSCLIQHHRDHLTNPNESERTACATPRAQLLATGTQDAGLPRLGTVNMAPFARAGKRSEEPFCTGWTIHFLISPSSWRLADNNIVFGTAGLTSATMPTFISILRRRDSCIGWQCLTAAEQFGIIFSSIVVFLVLSLVYMYCLGKAVTYRRSRESIEPTQHMTSRLMVCHAAANVPISPPSERHPAATLLVPAYYNQIAIPYAQSYATPIALRGIPVAASTNRQDADPSMPGCQPSVNSSAPGRQQEEPGRQTVDPNMAAETPPTMSPRWRQLLSRVLRLPSGRARTIYSESNASNPTNTENEAGNHADFARRENGQVRATGNQEEHQLRLRLAEDNRSAGDGCDEAEAGSITTNAATVHSDDFHIISPPSTIDLQHGM</sequence>
<dbReference type="EMBL" id="SRPW01000129">
    <property type="protein sequence ID" value="KAG6017540.1"/>
    <property type="molecule type" value="Genomic_DNA"/>
</dbReference>
<keyword evidence="2" id="KW-0472">Membrane</keyword>
<keyword evidence="4" id="KW-1185">Reference proteome</keyword>
<feature type="transmembrane region" description="Helical" evidence="2">
    <location>
        <begin position="134"/>
        <end position="153"/>
    </location>
</feature>
<reference evidence="3" key="1">
    <citation type="journal article" date="2020" name="bioRxiv">
        <title>Whole genome comparisons of ergot fungi reveals the divergence and evolution of species within the genus Claviceps are the result of varying mechanisms driving genome evolution and host range expansion.</title>
        <authorList>
            <person name="Wyka S.A."/>
            <person name="Mondo S.J."/>
            <person name="Liu M."/>
            <person name="Dettman J."/>
            <person name="Nalam V."/>
            <person name="Broders K.D."/>
        </authorList>
    </citation>
    <scope>NUCLEOTIDE SEQUENCE</scope>
    <source>
        <strain evidence="3">CCC 602</strain>
    </source>
</reference>
<comment type="caution">
    <text evidence="3">The sequence shown here is derived from an EMBL/GenBank/DDBJ whole genome shotgun (WGS) entry which is preliminary data.</text>
</comment>
<evidence type="ECO:0000313" key="4">
    <source>
        <dbReference type="Proteomes" id="UP000748025"/>
    </source>
</evidence>
<dbReference type="AlphaFoldDB" id="A0A9P7NGM7"/>
<proteinExistence type="predicted"/>
<keyword evidence="2" id="KW-1133">Transmembrane helix</keyword>
<dbReference type="OrthoDB" id="5236168at2759"/>
<gene>
    <name evidence="3" type="ORF">E4U43_000929</name>
</gene>
<evidence type="ECO:0000313" key="3">
    <source>
        <dbReference type="EMBL" id="KAG6017540.1"/>
    </source>
</evidence>
<evidence type="ECO:0000256" key="1">
    <source>
        <dbReference type="SAM" id="MobiDB-lite"/>
    </source>
</evidence>
<name>A0A9P7NGM7_9HYPO</name>
<feature type="region of interest" description="Disordered" evidence="1">
    <location>
        <begin position="231"/>
        <end position="276"/>
    </location>
</feature>
<dbReference type="Proteomes" id="UP000748025">
    <property type="component" value="Unassembled WGS sequence"/>
</dbReference>
<protein>
    <submittedName>
        <fullName evidence="3">Uncharacterized protein</fullName>
    </submittedName>
</protein>
<keyword evidence="2" id="KW-0812">Transmembrane</keyword>
<evidence type="ECO:0000256" key="2">
    <source>
        <dbReference type="SAM" id="Phobius"/>
    </source>
</evidence>
<organism evidence="3 4">
    <name type="scientific">Claviceps pusilla</name>
    <dbReference type="NCBI Taxonomy" id="123648"/>
    <lineage>
        <taxon>Eukaryota</taxon>
        <taxon>Fungi</taxon>
        <taxon>Dikarya</taxon>
        <taxon>Ascomycota</taxon>
        <taxon>Pezizomycotina</taxon>
        <taxon>Sordariomycetes</taxon>
        <taxon>Hypocreomycetidae</taxon>
        <taxon>Hypocreales</taxon>
        <taxon>Clavicipitaceae</taxon>
        <taxon>Claviceps</taxon>
    </lineage>
</organism>
<accession>A0A9P7NGM7</accession>